<dbReference type="EMBL" id="RCMV01000769">
    <property type="protein sequence ID" value="KAG3213099.1"/>
    <property type="molecule type" value="Genomic_DNA"/>
</dbReference>
<comment type="caution">
    <text evidence="1">The sequence shown here is derived from an EMBL/GenBank/DDBJ whole genome shotgun (WGS) entry which is preliminary data.</text>
</comment>
<reference evidence="1" key="1">
    <citation type="submission" date="2018-05" db="EMBL/GenBank/DDBJ databases">
        <title>Effector identification in a new, highly contiguous assembly of the strawberry crown rot pathogen Phytophthora cactorum.</title>
        <authorList>
            <person name="Armitage A.D."/>
            <person name="Nellist C.F."/>
            <person name="Bates H."/>
            <person name="Vickerstaff R.J."/>
            <person name="Harrison R.J."/>
        </authorList>
    </citation>
    <scope>NUCLEOTIDE SEQUENCE</scope>
    <source>
        <strain evidence="1">P421</strain>
    </source>
</reference>
<protein>
    <submittedName>
        <fullName evidence="1">Uncharacterized protein</fullName>
    </submittedName>
</protein>
<dbReference type="Proteomes" id="UP000760860">
    <property type="component" value="Unassembled WGS sequence"/>
</dbReference>
<evidence type="ECO:0000313" key="2">
    <source>
        <dbReference type="Proteomes" id="UP000760860"/>
    </source>
</evidence>
<dbReference type="AlphaFoldDB" id="A0A8T1HLU9"/>
<accession>A0A8T1HLU9</accession>
<proteinExistence type="predicted"/>
<sequence>MMMLGLLLLPALLWTRGAWGGEDKPSNEDTLPLSLTGASEFDEENAITKLRWKAMAVGKKARHHPTAPRALLGCAHPPRRNLWRQRGLRCRGDGNKLS</sequence>
<evidence type="ECO:0000313" key="1">
    <source>
        <dbReference type="EMBL" id="KAG3213099.1"/>
    </source>
</evidence>
<gene>
    <name evidence="1" type="ORF">PC129_g15958</name>
</gene>
<organism evidence="1 2">
    <name type="scientific">Phytophthora cactorum</name>
    <dbReference type="NCBI Taxonomy" id="29920"/>
    <lineage>
        <taxon>Eukaryota</taxon>
        <taxon>Sar</taxon>
        <taxon>Stramenopiles</taxon>
        <taxon>Oomycota</taxon>
        <taxon>Peronosporomycetes</taxon>
        <taxon>Peronosporales</taxon>
        <taxon>Peronosporaceae</taxon>
        <taxon>Phytophthora</taxon>
    </lineage>
</organism>
<name>A0A8T1HLU9_9STRA</name>